<feature type="compositionally biased region" description="Polar residues" evidence="1">
    <location>
        <begin position="60"/>
        <end position="69"/>
    </location>
</feature>
<evidence type="ECO:0000313" key="2">
    <source>
        <dbReference type="EMBL" id="KAA0039436.1"/>
    </source>
</evidence>
<dbReference type="OrthoDB" id="676141at2759"/>
<organism evidence="2 4">
    <name type="scientific">Cucumis melo var. makuwa</name>
    <name type="common">Oriental melon</name>
    <dbReference type="NCBI Taxonomy" id="1194695"/>
    <lineage>
        <taxon>Eukaryota</taxon>
        <taxon>Viridiplantae</taxon>
        <taxon>Streptophyta</taxon>
        <taxon>Embryophyta</taxon>
        <taxon>Tracheophyta</taxon>
        <taxon>Spermatophyta</taxon>
        <taxon>Magnoliopsida</taxon>
        <taxon>eudicotyledons</taxon>
        <taxon>Gunneridae</taxon>
        <taxon>Pentapetalae</taxon>
        <taxon>rosids</taxon>
        <taxon>fabids</taxon>
        <taxon>Cucurbitales</taxon>
        <taxon>Cucurbitaceae</taxon>
        <taxon>Benincaseae</taxon>
        <taxon>Cucumis</taxon>
    </lineage>
</organism>
<dbReference type="EMBL" id="SSTE01018412">
    <property type="protein sequence ID" value="KAA0039436.1"/>
    <property type="molecule type" value="Genomic_DNA"/>
</dbReference>
<comment type="caution">
    <text evidence="2">The sequence shown here is derived from an EMBL/GenBank/DDBJ whole genome shotgun (WGS) entry which is preliminary data.</text>
</comment>
<proteinExistence type="predicted"/>
<evidence type="ECO:0000313" key="3">
    <source>
        <dbReference type="EMBL" id="TYK00625.1"/>
    </source>
</evidence>
<reference evidence="4 5" key="1">
    <citation type="submission" date="2019-08" db="EMBL/GenBank/DDBJ databases">
        <title>Draft genome sequences of two oriental melons (Cucumis melo L. var makuwa).</title>
        <authorList>
            <person name="Kwon S.-Y."/>
        </authorList>
    </citation>
    <scope>NUCLEOTIDE SEQUENCE [LARGE SCALE GENOMIC DNA]</scope>
    <source>
        <strain evidence="5">cv. Chang Bougi</strain>
        <strain evidence="4">cv. SW 3</strain>
        <tissue evidence="2">Leaf</tissue>
    </source>
</reference>
<feature type="compositionally biased region" description="Low complexity" evidence="1">
    <location>
        <begin position="244"/>
        <end position="257"/>
    </location>
</feature>
<dbReference type="PANTHER" id="PTHR33673">
    <property type="entry name" value="SUPPRESSOR SRP40-LIKE PROTEIN"/>
    <property type="match status" value="1"/>
</dbReference>
<feature type="region of interest" description="Disordered" evidence="1">
    <location>
        <begin position="60"/>
        <end position="92"/>
    </location>
</feature>
<name>A0A5A7TBM6_CUCMM</name>
<gene>
    <name evidence="3" type="ORF">E5676_scaffold169G002450</name>
    <name evidence="2" type="ORF">E6C27_scaffold64G002430</name>
</gene>
<feature type="region of interest" description="Disordered" evidence="1">
    <location>
        <begin position="126"/>
        <end position="153"/>
    </location>
</feature>
<accession>A0A5A7TBM6</accession>
<evidence type="ECO:0000256" key="1">
    <source>
        <dbReference type="SAM" id="MobiDB-lite"/>
    </source>
</evidence>
<dbReference type="Proteomes" id="UP000321393">
    <property type="component" value="Unassembled WGS sequence"/>
</dbReference>
<feature type="compositionally biased region" description="Low complexity" evidence="1">
    <location>
        <begin position="128"/>
        <end position="150"/>
    </location>
</feature>
<dbReference type="Proteomes" id="UP000321947">
    <property type="component" value="Unassembled WGS sequence"/>
</dbReference>
<feature type="region of interest" description="Disordered" evidence="1">
    <location>
        <begin position="235"/>
        <end position="264"/>
    </location>
</feature>
<protein>
    <submittedName>
        <fullName evidence="2">Uncharacterized protein</fullName>
    </submittedName>
</protein>
<dbReference type="AlphaFoldDB" id="A0A5A7TBM6"/>
<evidence type="ECO:0000313" key="4">
    <source>
        <dbReference type="Proteomes" id="UP000321393"/>
    </source>
</evidence>
<dbReference type="STRING" id="1194695.A0A5A7TBM6"/>
<feature type="compositionally biased region" description="Basic and acidic residues" evidence="1">
    <location>
        <begin position="70"/>
        <end position="79"/>
    </location>
</feature>
<dbReference type="EMBL" id="SSTD01016718">
    <property type="protein sequence ID" value="TYK00625.1"/>
    <property type="molecule type" value="Genomic_DNA"/>
</dbReference>
<evidence type="ECO:0000313" key="5">
    <source>
        <dbReference type="Proteomes" id="UP000321947"/>
    </source>
</evidence>
<dbReference type="PANTHER" id="PTHR33673:SF36">
    <property type="entry name" value="MYB-LIKE PROTEIN Q"/>
    <property type="match status" value="1"/>
</dbReference>
<feature type="compositionally biased region" description="Polar residues" evidence="1">
    <location>
        <begin position="303"/>
        <end position="324"/>
    </location>
</feature>
<sequence length="367" mass="39644">MPNYIKNVVIRIISEFVAVGVDDKSAREFQRCDRLIDLAVFQLNLPLILETDAMDSTQSFKQSKGQLDQVNHKETDAISDRSNSSSSCTSDLSQDSAVSSIFQSDPPVLQSKSDVAEPLGAVQTVENQSAGSLSRIQSSSRGSSHIRLSGALGNHDPNRIPVSIFSGRPSNPMEWSTASNESLFSIHVGNNSFSREHFNFFKSGELLMNPNSSQTLSNLPPFVEPLRADSKSEITVKTSADPVTSASTAPPISPTSSHNVADHKKEVTTTMDELRGRQSVSNDSMNSSRSFQFPLLASEGATPKTTSSVSTDSGATSHQQPSKLQSKKRQSAKHQLPELQSSSQAASSPATNSGSGWFSCLSWCRCR</sequence>
<feature type="region of interest" description="Disordered" evidence="1">
    <location>
        <begin position="298"/>
        <end position="355"/>
    </location>
</feature>
<feature type="compositionally biased region" description="Low complexity" evidence="1">
    <location>
        <begin position="80"/>
        <end position="92"/>
    </location>
</feature>